<reference evidence="1" key="1">
    <citation type="submission" date="2023-06" db="EMBL/GenBank/DDBJ databases">
        <authorList>
            <consortium name="Lawrence Berkeley National Laboratory"/>
            <person name="Ahrendt S."/>
            <person name="Sahu N."/>
            <person name="Indic B."/>
            <person name="Wong-Bajracharya J."/>
            <person name="Merenyi Z."/>
            <person name="Ke H.-M."/>
            <person name="Monk M."/>
            <person name="Kocsube S."/>
            <person name="Drula E."/>
            <person name="Lipzen A."/>
            <person name="Balint B."/>
            <person name="Henrissat B."/>
            <person name="Andreopoulos B."/>
            <person name="Martin F.M."/>
            <person name="Harder C.B."/>
            <person name="Rigling D."/>
            <person name="Ford K.L."/>
            <person name="Foster G.D."/>
            <person name="Pangilinan J."/>
            <person name="Papanicolaou A."/>
            <person name="Barry K."/>
            <person name="LaButti K."/>
            <person name="Viragh M."/>
            <person name="Koriabine M."/>
            <person name="Yan M."/>
            <person name="Riley R."/>
            <person name="Champramary S."/>
            <person name="Plett K.L."/>
            <person name="Tsai I.J."/>
            <person name="Slot J."/>
            <person name="Sipos G."/>
            <person name="Plett J."/>
            <person name="Nagy L.G."/>
            <person name="Grigoriev I.V."/>
        </authorList>
    </citation>
    <scope>NUCLEOTIDE SEQUENCE</scope>
    <source>
        <strain evidence="1">FPL87.14</strain>
    </source>
</reference>
<gene>
    <name evidence="1" type="ORF">EV421DRAFT_1911031</name>
</gene>
<organism evidence="1 2">
    <name type="scientific">Armillaria borealis</name>
    <dbReference type="NCBI Taxonomy" id="47425"/>
    <lineage>
        <taxon>Eukaryota</taxon>
        <taxon>Fungi</taxon>
        <taxon>Dikarya</taxon>
        <taxon>Basidiomycota</taxon>
        <taxon>Agaricomycotina</taxon>
        <taxon>Agaricomycetes</taxon>
        <taxon>Agaricomycetidae</taxon>
        <taxon>Agaricales</taxon>
        <taxon>Marasmiineae</taxon>
        <taxon>Physalacriaceae</taxon>
        <taxon>Armillaria</taxon>
    </lineage>
</organism>
<sequence>MPSYYPPQLPQRYWGPGCSWQAGEICLVAYVENRRQMVAAYLCLVPHISNGANDPLNPNFWKPCGLLR</sequence>
<name>A0AA39IYR8_9AGAR</name>
<dbReference type="EMBL" id="JAUEPT010000096">
    <property type="protein sequence ID" value="KAK0432315.1"/>
    <property type="molecule type" value="Genomic_DNA"/>
</dbReference>
<keyword evidence="2" id="KW-1185">Reference proteome</keyword>
<comment type="caution">
    <text evidence="1">The sequence shown here is derived from an EMBL/GenBank/DDBJ whole genome shotgun (WGS) entry which is preliminary data.</text>
</comment>
<evidence type="ECO:0000313" key="1">
    <source>
        <dbReference type="EMBL" id="KAK0432315.1"/>
    </source>
</evidence>
<proteinExistence type="predicted"/>
<dbReference type="Proteomes" id="UP001175226">
    <property type="component" value="Unassembled WGS sequence"/>
</dbReference>
<dbReference type="AlphaFoldDB" id="A0AA39IYR8"/>
<protein>
    <submittedName>
        <fullName evidence="1">Uncharacterized protein</fullName>
    </submittedName>
</protein>
<evidence type="ECO:0000313" key="2">
    <source>
        <dbReference type="Proteomes" id="UP001175226"/>
    </source>
</evidence>
<accession>A0AA39IYR8</accession>